<reference evidence="13" key="1">
    <citation type="submission" date="2022-11" db="EMBL/GenBank/DDBJ databases">
        <title>Lacrimispora xylanolytica sy1, complete genome.</title>
        <authorList>
            <person name="Choi S."/>
        </authorList>
    </citation>
    <scope>NUCLEOTIDE SEQUENCE</scope>
    <source>
        <strain evidence="13">Sy1</strain>
    </source>
</reference>
<evidence type="ECO:0000256" key="6">
    <source>
        <dbReference type="ARBA" id="ARBA00023015"/>
    </source>
</evidence>
<feature type="domain" description="HTH araC/xylS-type" evidence="11">
    <location>
        <begin position="436"/>
        <end position="535"/>
    </location>
</feature>
<accession>A0ABY7ABS6</accession>
<dbReference type="EMBL" id="CP113524">
    <property type="protein sequence ID" value="WAJ23738.1"/>
    <property type="molecule type" value="Genomic_DNA"/>
</dbReference>
<evidence type="ECO:0000256" key="2">
    <source>
        <dbReference type="ARBA" id="ARBA00018672"/>
    </source>
</evidence>
<evidence type="ECO:0000256" key="9">
    <source>
        <dbReference type="ARBA" id="ARBA00024867"/>
    </source>
</evidence>
<evidence type="ECO:0000259" key="12">
    <source>
        <dbReference type="PROSITE" id="PS50110"/>
    </source>
</evidence>
<gene>
    <name evidence="13" type="ORF">OW255_19640</name>
</gene>
<dbReference type="SUPFAM" id="SSF46689">
    <property type="entry name" value="Homeodomain-like"/>
    <property type="match status" value="2"/>
</dbReference>
<evidence type="ECO:0000313" key="13">
    <source>
        <dbReference type="EMBL" id="WAJ23738.1"/>
    </source>
</evidence>
<keyword evidence="3" id="KW-0963">Cytoplasm</keyword>
<dbReference type="SMART" id="SM00448">
    <property type="entry name" value="REC"/>
    <property type="match status" value="1"/>
</dbReference>
<evidence type="ECO:0000313" key="14">
    <source>
        <dbReference type="Proteomes" id="UP001163115"/>
    </source>
</evidence>
<dbReference type="PANTHER" id="PTHR42713">
    <property type="entry name" value="HISTIDINE KINASE-RELATED"/>
    <property type="match status" value="1"/>
</dbReference>
<dbReference type="RefSeq" id="WP_268115089.1">
    <property type="nucleotide sequence ID" value="NZ_CP113524.1"/>
</dbReference>
<dbReference type="Pfam" id="PF12833">
    <property type="entry name" value="HTH_18"/>
    <property type="match status" value="1"/>
</dbReference>
<evidence type="ECO:0000256" key="8">
    <source>
        <dbReference type="ARBA" id="ARBA00023163"/>
    </source>
</evidence>
<dbReference type="InterPro" id="IPR018060">
    <property type="entry name" value="HTH_AraC"/>
</dbReference>
<keyword evidence="5" id="KW-0902">Two-component regulatory system</keyword>
<dbReference type="Pfam" id="PF00072">
    <property type="entry name" value="Response_reg"/>
    <property type="match status" value="1"/>
</dbReference>
<evidence type="ECO:0000256" key="4">
    <source>
        <dbReference type="ARBA" id="ARBA00022553"/>
    </source>
</evidence>
<comment type="function">
    <text evidence="9">May play the central regulatory role in sporulation. It may be an element of the effector pathway responsible for the activation of sporulation genes in response to nutritional stress. Spo0A may act in concert with spo0H (a sigma factor) to control the expression of some genes that are critical to the sporulation process.</text>
</comment>
<dbReference type="InterPro" id="IPR051552">
    <property type="entry name" value="HptR"/>
</dbReference>
<evidence type="ECO:0000259" key="11">
    <source>
        <dbReference type="PROSITE" id="PS01124"/>
    </source>
</evidence>
<dbReference type="PROSITE" id="PS01124">
    <property type="entry name" value="HTH_ARAC_FAMILY_2"/>
    <property type="match status" value="1"/>
</dbReference>
<keyword evidence="7" id="KW-0238">DNA-binding</keyword>
<evidence type="ECO:0000256" key="10">
    <source>
        <dbReference type="PROSITE-ProRule" id="PRU00169"/>
    </source>
</evidence>
<keyword evidence="8" id="KW-0804">Transcription</keyword>
<dbReference type="CDD" id="cd17536">
    <property type="entry name" value="REC_YesN-like"/>
    <property type="match status" value="1"/>
</dbReference>
<comment type="subcellular location">
    <subcellularLocation>
        <location evidence="1">Cytoplasm</location>
    </subcellularLocation>
</comment>
<dbReference type="PANTHER" id="PTHR42713:SF3">
    <property type="entry name" value="TRANSCRIPTIONAL REGULATORY PROTEIN HPTR"/>
    <property type="match status" value="1"/>
</dbReference>
<dbReference type="Gene3D" id="3.40.50.2300">
    <property type="match status" value="1"/>
</dbReference>
<dbReference type="Gene3D" id="1.10.10.60">
    <property type="entry name" value="Homeodomain-like"/>
    <property type="match status" value="2"/>
</dbReference>
<keyword evidence="4 10" id="KW-0597">Phosphoprotein</keyword>
<sequence>MVKIFLAEDEKIVREGIKNGIAWEKYGFEFSGEAPDGELAYPLILKTKPDILLTDIRMPFMDGLELAELVKKELPDLHIMFFSGYDDFEYAKRAIKIGAADYLLKPVSSSQLLEALERMSEAIMQKKSEMGYKLAFCEQQEERKRMERDRLFDAIVSGKLSLSEMLLKGQEHNLHLSAPMYNLILFQIRVSDNLEQYSDMGVIFDEKLKREFDGAKDIVSFNRLSEGYAFLIMGNDPEELEHKIQSYTKCLVSLVKSCQGMEYFGGVGIPVCRLSEIRASFKAASKAYAGRYMLEYNQILRAEEALKVHEDSGSISLEGMDLTKLSRDIVPNFLRNGSVSEVRYFVEEYLQACGSNFESLIFRQYILMDIYLAVNEFLLQLGMDQEQVARELGDAKTMQPCTGSEEAAARYARDILKKAIAFRADCSQKKYRQVLDKAKEYILGHYRDENISLNVVASCVNISPNHFSTIFSQEIGITFVEYLTKVRMEAARELLLKTDLRTSEIGYQVGYKDPHYFSYLFKKIHGITPKAFRSGGEYEAQA</sequence>
<protein>
    <recommendedName>
        <fullName evidence="2">Stage 0 sporulation protein A homolog</fullName>
    </recommendedName>
</protein>
<keyword evidence="14" id="KW-1185">Reference proteome</keyword>
<evidence type="ECO:0000256" key="1">
    <source>
        <dbReference type="ARBA" id="ARBA00004496"/>
    </source>
</evidence>
<evidence type="ECO:0000256" key="5">
    <source>
        <dbReference type="ARBA" id="ARBA00023012"/>
    </source>
</evidence>
<dbReference type="PROSITE" id="PS50110">
    <property type="entry name" value="RESPONSE_REGULATORY"/>
    <property type="match status" value="1"/>
</dbReference>
<keyword evidence="6" id="KW-0805">Transcription regulation</keyword>
<name>A0ABY7ABS6_9FIRM</name>
<dbReference type="Proteomes" id="UP001163115">
    <property type="component" value="Chromosome"/>
</dbReference>
<feature type="modified residue" description="4-aspartylphosphate" evidence="10">
    <location>
        <position position="55"/>
    </location>
</feature>
<dbReference type="SMART" id="SM00342">
    <property type="entry name" value="HTH_ARAC"/>
    <property type="match status" value="1"/>
</dbReference>
<dbReference type="SUPFAM" id="SSF52172">
    <property type="entry name" value="CheY-like"/>
    <property type="match status" value="1"/>
</dbReference>
<feature type="domain" description="Response regulatory" evidence="12">
    <location>
        <begin position="3"/>
        <end position="120"/>
    </location>
</feature>
<evidence type="ECO:0000256" key="7">
    <source>
        <dbReference type="ARBA" id="ARBA00023125"/>
    </source>
</evidence>
<dbReference type="InterPro" id="IPR011006">
    <property type="entry name" value="CheY-like_superfamily"/>
</dbReference>
<dbReference type="InterPro" id="IPR001789">
    <property type="entry name" value="Sig_transdc_resp-reg_receiver"/>
</dbReference>
<dbReference type="InterPro" id="IPR009057">
    <property type="entry name" value="Homeodomain-like_sf"/>
</dbReference>
<organism evidence="13 14">
    <name type="scientific">Lacrimispora xylanolytica</name>
    <dbReference type="NCBI Taxonomy" id="29375"/>
    <lineage>
        <taxon>Bacteria</taxon>
        <taxon>Bacillati</taxon>
        <taxon>Bacillota</taxon>
        <taxon>Clostridia</taxon>
        <taxon>Lachnospirales</taxon>
        <taxon>Lachnospiraceae</taxon>
        <taxon>Lacrimispora</taxon>
    </lineage>
</organism>
<evidence type="ECO:0000256" key="3">
    <source>
        <dbReference type="ARBA" id="ARBA00022490"/>
    </source>
</evidence>
<proteinExistence type="predicted"/>